<evidence type="ECO:0000256" key="2">
    <source>
        <dbReference type="ARBA" id="ARBA00038279"/>
    </source>
</evidence>
<comment type="subcellular location">
    <subcellularLocation>
        <location evidence="1">Nucleus</location>
        <location evidence="1">Cajal body</location>
    </subcellularLocation>
</comment>
<dbReference type="PANTHER" id="PTHR13211">
    <property type="entry name" value="TELOMERASE CAJAL BODY PROTEIN 1"/>
    <property type="match status" value="1"/>
</dbReference>
<keyword evidence="8" id="KW-1185">Reference proteome</keyword>
<dbReference type="Gene3D" id="2.130.10.10">
    <property type="entry name" value="YVTN repeat-like/Quinoprotein amine dehydrogenase"/>
    <property type="match status" value="1"/>
</dbReference>
<protein>
    <recommendedName>
        <fullName evidence="3">Telomerase Cajal body protein 1</fullName>
    </recommendedName>
    <alternativeName>
        <fullName evidence="4">WD repeat-containing protein 79</fullName>
    </alternativeName>
</protein>
<dbReference type="AlphaFoldDB" id="A0A6P3W0N7"/>
<evidence type="ECO:0000256" key="1">
    <source>
        <dbReference type="ARBA" id="ARBA00004408"/>
    </source>
</evidence>
<comment type="similarity">
    <text evidence="2">Belongs to the TCAB1 family.</text>
</comment>
<dbReference type="InterPro" id="IPR015943">
    <property type="entry name" value="WD40/YVTN_repeat-like_dom_sf"/>
</dbReference>
<evidence type="ECO:0000313" key="9">
    <source>
        <dbReference type="RefSeq" id="XP_012686315.1"/>
    </source>
</evidence>
<dbReference type="SMART" id="SM00320">
    <property type="entry name" value="WD40"/>
    <property type="match status" value="7"/>
</dbReference>
<reference evidence="9" key="1">
    <citation type="submission" date="2022-01" db="UniProtKB">
        <authorList>
            <consortium name="RefSeq"/>
        </authorList>
    </citation>
    <scope>IDENTIFICATION</scope>
</reference>
<evidence type="ECO:0000256" key="4">
    <source>
        <dbReference type="ARBA" id="ARBA00041558"/>
    </source>
</evidence>
<dbReference type="OrthoDB" id="239865at2759"/>
<feature type="compositionally biased region" description="Gly residues" evidence="7">
    <location>
        <begin position="109"/>
        <end position="118"/>
    </location>
</feature>
<comment type="subunit">
    <text evidence="5">Component of the telomerase holoenzyme complex composed of one molecule of TERT, one molecule of WRAP53/TCAB1, two molecules of H/ACA ribonucleoprotein complex subunits DKC1, NOP10, NHP2 and GAR1, and a telomerase RNA template component (TERC). The telomerase holoenzyme complex is associated with TEP1, SMG6/EST1A and POT1. Interacts with the chaperonin-containing T-complex (TRiC) complex; which mediates the folding of WRAP53/TCAB1. Interacts with COIL. Interacts with SMN1. Interacts with RNF8. Interacts with histone H2AX.</text>
</comment>
<dbReference type="InterPro" id="IPR001680">
    <property type="entry name" value="WD40_rpt"/>
</dbReference>
<evidence type="ECO:0000313" key="8">
    <source>
        <dbReference type="Proteomes" id="UP000515152"/>
    </source>
</evidence>
<name>A0A6P3W0N7_CLUHA</name>
<dbReference type="PANTHER" id="PTHR13211:SF0">
    <property type="entry name" value="TELOMERASE CAJAL BODY PROTEIN 1"/>
    <property type="match status" value="1"/>
</dbReference>
<feature type="region of interest" description="Disordered" evidence="7">
    <location>
        <begin position="509"/>
        <end position="537"/>
    </location>
</feature>
<gene>
    <name evidence="9" type="primary">wrap53</name>
</gene>
<dbReference type="PROSITE" id="PS50082">
    <property type="entry name" value="WD_REPEATS_2"/>
    <property type="match status" value="1"/>
</dbReference>
<proteinExistence type="inferred from homology"/>
<dbReference type="GO" id="GO:0003723">
    <property type="term" value="F:RNA binding"/>
    <property type="evidence" value="ECO:0007669"/>
    <property type="project" value="TreeGrafter"/>
</dbReference>
<evidence type="ECO:0000256" key="7">
    <source>
        <dbReference type="SAM" id="MobiDB-lite"/>
    </source>
</evidence>
<feature type="region of interest" description="Disordered" evidence="7">
    <location>
        <begin position="554"/>
        <end position="573"/>
    </location>
</feature>
<dbReference type="Pfam" id="PF00400">
    <property type="entry name" value="WD40"/>
    <property type="match status" value="4"/>
</dbReference>
<evidence type="ECO:0000256" key="5">
    <source>
        <dbReference type="ARBA" id="ARBA00046543"/>
    </source>
</evidence>
<dbReference type="GO" id="GO:0015030">
    <property type="term" value="C:Cajal body"/>
    <property type="evidence" value="ECO:0007669"/>
    <property type="project" value="UniProtKB-SubCell"/>
</dbReference>
<dbReference type="GeneID" id="105903149"/>
<dbReference type="Proteomes" id="UP000515152">
    <property type="component" value="Chromosome 18"/>
</dbReference>
<evidence type="ECO:0000256" key="3">
    <source>
        <dbReference type="ARBA" id="ARBA00040657"/>
    </source>
</evidence>
<organism evidence="9">
    <name type="scientific">Clupea harengus</name>
    <name type="common">Atlantic herring</name>
    <dbReference type="NCBI Taxonomy" id="7950"/>
    <lineage>
        <taxon>Eukaryota</taxon>
        <taxon>Metazoa</taxon>
        <taxon>Chordata</taxon>
        <taxon>Craniata</taxon>
        <taxon>Vertebrata</taxon>
        <taxon>Euteleostomi</taxon>
        <taxon>Actinopterygii</taxon>
        <taxon>Neopterygii</taxon>
        <taxon>Teleostei</taxon>
        <taxon>Clupei</taxon>
        <taxon>Clupeiformes</taxon>
        <taxon>Clupeoidei</taxon>
        <taxon>Clupeidae</taxon>
        <taxon>Clupea</taxon>
    </lineage>
</organism>
<dbReference type="GO" id="GO:0030576">
    <property type="term" value="P:Cajal body organization"/>
    <property type="evidence" value="ECO:0007669"/>
    <property type="project" value="TreeGrafter"/>
</dbReference>
<dbReference type="CTD" id="55135"/>
<dbReference type="InterPro" id="IPR051150">
    <property type="entry name" value="SWT21/TCAB1_mRNA_Telomere"/>
</dbReference>
<keyword evidence="6" id="KW-0853">WD repeat</keyword>
<dbReference type="InterPro" id="IPR036322">
    <property type="entry name" value="WD40_repeat_dom_sf"/>
</dbReference>
<dbReference type="RefSeq" id="XP_012686315.1">
    <property type="nucleotide sequence ID" value="XM_012830861.3"/>
</dbReference>
<feature type="region of interest" description="Disordered" evidence="7">
    <location>
        <begin position="1"/>
        <end position="62"/>
    </location>
</feature>
<feature type="region of interest" description="Disordered" evidence="7">
    <location>
        <begin position="109"/>
        <end position="165"/>
    </location>
</feature>
<sequence length="573" mass="62503">MSEAQQCNDGGGVSVSGQEAEGDGEPPHGIPLPSQYGAEESVREVMGQEEEVPPAAKQQRLDNDGMAINCEVTLTPACLQEEGGHQNHASPLSIHTECGLPCDLERVAGGEGEAGGGEIEVDLQPNGAEEEGTPEAVEDHGNEQNGGDSAECTPREEEEEQQQQQPQYLGLDFNQNPQMLTGSWAEYTNSPENYLKGCKWAPDGSCVMSNSADNVLRVYNLPPELYSNNWDLLTEMTPVLRMAEGDTIYDYCWYPKMSSLDPDTCFIASSSRDNPVHIWDAFYGDLRATFRPYNHLDELTAAHSLCFSPDGDQLYCGFDKMVRIFYTDRPGRDCEERPTNVKKQGQGGIISCMAFSPCKSLYACGSYSRSVGVYACQDGELLALLPSRHRGGITHLLFAPNGHHLYTGGRKDKEILCWDLRDPGRVLFSVNRSVNTNQRIYFDLDPSGRYLLSGDTDGMVSVWDTLTAPTDGQEEVLQPQLQFQVHRDCANGMSVHPFMPLLVTSSGQRHFKWPGQGESDSGSDSDEDSAMMSSDGAALPQDNALTIWWAGPLGSVAEGGNGAEPTSEGPLTA</sequence>
<feature type="repeat" description="WD" evidence="6">
    <location>
        <begin position="444"/>
        <end position="464"/>
    </location>
</feature>
<dbReference type="GeneTree" id="ENSGT00390000010169"/>
<dbReference type="SUPFAM" id="SSF50978">
    <property type="entry name" value="WD40 repeat-like"/>
    <property type="match status" value="1"/>
</dbReference>
<evidence type="ECO:0000256" key="6">
    <source>
        <dbReference type="PROSITE-ProRule" id="PRU00221"/>
    </source>
</evidence>
<accession>A0A6P3W0N7</accession>
<dbReference type="KEGG" id="char:105903149"/>